<proteinExistence type="predicted"/>
<keyword evidence="1" id="KW-0472">Membrane</keyword>
<keyword evidence="3" id="KW-1185">Reference proteome</keyword>
<protein>
    <submittedName>
        <fullName evidence="2">Uncharacterized protein</fullName>
    </submittedName>
</protein>
<keyword evidence="1" id="KW-0812">Transmembrane</keyword>
<accession>A0AAW8EUE6</accession>
<name>A0AAW8EUE6_9MICO</name>
<organism evidence="2 3">
    <name type="scientific">Microbacterium natoriense</name>
    <dbReference type="NCBI Taxonomy" id="284570"/>
    <lineage>
        <taxon>Bacteria</taxon>
        <taxon>Bacillati</taxon>
        <taxon>Actinomycetota</taxon>
        <taxon>Actinomycetes</taxon>
        <taxon>Micrococcales</taxon>
        <taxon>Microbacteriaceae</taxon>
        <taxon>Microbacterium</taxon>
    </lineage>
</organism>
<gene>
    <name evidence="2" type="ORF">QFZ53_001246</name>
</gene>
<dbReference type="AlphaFoldDB" id="A0AAW8EUE6"/>
<dbReference type="Proteomes" id="UP001244427">
    <property type="component" value="Unassembled WGS sequence"/>
</dbReference>
<sequence length="229" mass="24630">MRFMPQTSLNPLRVERGNLQLGRHSSVLGVIANSLAVVAPIVSIALGVWVTNLNSDVAHLNATINGLHQDVASAEALLIDREEIIEDLRAENIELIAALPPSIPPEQVPDARNIGTVTLAAGGDSIDLNSTLPNFGNGADRIQKDTLQFANGVLTSLWGVDVLQLPEGEAAYETCAVATGYAPTNTIEPHRLDGRVCIRLQSGNYARITVDKLEEERVELTLTTWDAPL</sequence>
<evidence type="ECO:0000313" key="2">
    <source>
        <dbReference type="EMBL" id="MDQ0647050.1"/>
    </source>
</evidence>
<comment type="caution">
    <text evidence="2">The sequence shown here is derived from an EMBL/GenBank/DDBJ whole genome shotgun (WGS) entry which is preliminary data.</text>
</comment>
<dbReference type="EMBL" id="JAUSXV010000001">
    <property type="protein sequence ID" value="MDQ0647050.1"/>
    <property type="molecule type" value="Genomic_DNA"/>
</dbReference>
<evidence type="ECO:0000256" key="1">
    <source>
        <dbReference type="SAM" id="Phobius"/>
    </source>
</evidence>
<evidence type="ECO:0000313" key="3">
    <source>
        <dbReference type="Proteomes" id="UP001244427"/>
    </source>
</evidence>
<keyword evidence="1" id="KW-1133">Transmembrane helix</keyword>
<reference evidence="2 3" key="1">
    <citation type="submission" date="2023-07" db="EMBL/GenBank/DDBJ databases">
        <title>Comparative genomics of wheat-associated soil bacteria to identify genetic determinants of phenazine resistance.</title>
        <authorList>
            <person name="Mouncey N."/>
        </authorList>
    </citation>
    <scope>NUCLEOTIDE SEQUENCE [LARGE SCALE GENOMIC DNA]</scope>
    <source>
        <strain evidence="2 3">W4I9-1</strain>
    </source>
</reference>
<feature type="transmembrane region" description="Helical" evidence="1">
    <location>
        <begin position="26"/>
        <end position="50"/>
    </location>
</feature>